<dbReference type="RefSeq" id="WP_200773939.1">
    <property type="nucleotide sequence ID" value="NZ_FRAE01000032.1"/>
</dbReference>
<feature type="domain" description="Predicted DNA-binding protein ribbon-helix-helix" evidence="1">
    <location>
        <begin position="6"/>
        <end position="45"/>
    </location>
</feature>
<dbReference type="GO" id="GO:0006355">
    <property type="term" value="P:regulation of DNA-templated transcription"/>
    <property type="evidence" value="ECO:0007669"/>
    <property type="project" value="InterPro"/>
</dbReference>
<name>A0A1M6PLB2_9FIRM</name>
<gene>
    <name evidence="2" type="ORF">SAMN02744037_01593</name>
</gene>
<evidence type="ECO:0000313" key="3">
    <source>
        <dbReference type="Proteomes" id="UP000242497"/>
    </source>
</evidence>
<sequence length="52" mass="6104">MARKNINTTLDEDLYTEIKILAIKLKTNANDLIEEGMKYVIEKYKKQDNNSQ</sequence>
<dbReference type="InterPro" id="IPR013321">
    <property type="entry name" value="Arc_rbn_hlx_hlx"/>
</dbReference>
<reference evidence="3" key="1">
    <citation type="submission" date="2016-11" db="EMBL/GenBank/DDBJ databases">
        <authorList>
            <person name="Varghese N."/>
            <person name="Submissions S."/>
        </authorList>
    </citation>
    <scope>NUCLEOTIDE SEQUENCE [LARGE SCALE GENOMIC DNA]</scope>
    <source>
        <strain evidence="3">DSM 15518</strain>
    </source>
</reference>
<evidence type="ECO:0000313" key="2">
    <source>
        <dbReference type="EMBL" id="SHK08675.1"/>
    </source>
</evidence>
<dbReference type="Proteomes" id="UP000242497">
    <property type="component" value="Unassembled WGS sequence"/>
</dbReference>
<accession>A0A1M6PLB2</accession>
<protein>
    <recommendedName>
        <fullName evidence="1">Predicted DNA-binding protein ribbon-helix-helix domain-containing protein</fullName>
    </recommendedName>
</protein>
<dbReference type="EMBL" id="FRAE01000032">
    <property type="protein sequence ID" value="SHK08675.1"/>
    <property type="molecule type" value="Genomic_DNA"/>
</dbReference>
<organism evidence="2 3">
    <name type="scientific">Tepidibacter formicigenes DSM 15518</name>
    <dbReference type="NCBI Taxonomy" id="1123349"/>
    <lineage>
        <taxon>Bacteria</taxon>
        <taxon>Bacillati</taxon>
        <taxon>Bacillota</taxon>
        <taxon>Clostridia</taxon>
        <taxon>Peptostreptococcales</taxon>
        <taxon>Peptostreptococcaceae</taxon>
        <taxon>Tepidibacter</taxon>
    </lineage>
</organism>
<evidence type="ECO:0000259" key="1">
    <source>
        <dbReference type="Pfam" id="PF12651"/>
    </source>
</evidence>
<dbReference type="Gene3D" id="1.10.1220.10">
    <property type="entry name" value="Met repressor-like"/>
    <property type="match status" value="1"/>
</dbReference>
<dbReference type="STRING" id="1123349.SAMN02744037_01593"/>
<dbReference type="AlphaFoldDB" id="A0A1M6PLB2"/>
<dbReference type="InterPro" id="IPR038733">
    <property type="entry name" value="Predicted_DNA_bind_prot_RHH"/>
</dbReference>
<keyword evidence="3" id="KW-1185">Reference proteome</keyword>
<dbReference type="Pfam" id="PF12651">
    <property type="entry name" value="RHH_3"/>
    <property type="match status" value="1"/>
</dbReference>
<proteinExistence type="predicted"/>